<gene>
    <name evidence="2" type="ORF">ICJ83_06525</name>
</gene>
<comment type="caution">
    <text evidence="2">The sequence shown here is derived from an EMBL/GenBank/DDBJ whole genome shotgun (WGS) entry which is preliminary data.</text>
</comment>
<sequence>MIRIVSHTFILILVSCVVHAQVGIGTTNPDPSSVLDISSTSQGILVPRMTTAERIAINNPATGLLVYDTSLGEFAYSNDGSWSTLGNAKSANQTTSKTGWVALKDADYSLTLAGITVNESTEPTNFTNIDLDFSNNASDGVIEDYAPKGYEANDYFDNNSHRIQALNEGDAVEIRLQFDAIPEANNSFLVIALDIGDNNCTIIYQKTIPLLRGADDVNKISETLLLYQLNTFKVNGAKLMVGYSATSGSPGNVFLSDFSMVISRIHAGE</sequence>
<dbReference type="RefSeq" id="WP_188229575.1">
    <property type="nucleotide sequence ID" value="NZ_JACVXB010000002.1"/>
</dbReference>
<evidence type="ECO:0000313" key="2">
    <source>
        <dbReference type="EMBL" id="MBD0831783.1"/>
    </source>
</evidence>
<dbReference type="AlphaFoldDB" id="A0A8J6Q6F2"/>
<dbReference type="PROSITE" id="PS51257">
    <property type="entry name" value="PROKAR_LIPOPROTEIN"/>
    <property type="match status" value="1"/>
</dbReference>
<keyword evidence="1" id="KW-0732">Signal</keyword>
<dbReference type="EMBL" id="JACVXB010000002">
    <property type="protein sequence ID" value="MBD0831783.1"/>
    <property type="molecule type" value="Genomic_DNA"/>
</dbReference>
<organism evidence="2 3">
    <name type="scientific">Aestuariibaculum sediminum</name>
    <dbReference type="NCBI Taxonomy" id="2770637"/>
    <lineage>
        <taxon>Bacteria</taxon>
        <taxon>Pseudomonadati</taxon>
        <taxon>Bacteroidota</taxon>
        <taxon>Flavobacteriia</taxon>
        <taxon>Flavobacteriales</taxon>
        <taxon>Flavobacteriaceae</taxon>
    </lineage>
</organism>
<name>A0A8J6Q6F2_9FLAO</name>
<keyword evidence="3" id="KW-1185">Reference proteome</keyword>
<feature type="chain" id="PRO_5035170044" evidence="1">
    <location>
        <begin position="21"/>
        <end position="269"/>
    </location>
</feature>
<proteinExistence type="predicted"/>
<feature type="signal peptide" evidence="1">
    <location>
        <begin position="1"/>
        <end position="20"/>
    </location>
</feature>
<reference evidence="2 3" key="1">
    <citation type="submission" date="2020-09" db="EMBL/GenBank/DDBJ databases">
        <title>TT11 complete genome.</title>
        <authorList>
            <person name="Wu Z."/>
        </authorList>
    </citation>
    <scope>NUCLEOTIDE SEQUENCE [LARGE SCALE GENOMIC DNA]</scope>
    <source>
        <strain evidence="2 3">TT11</strain>
    </source>
</reference>
<dbReference type="Proteomes" id="UP000600588">
    <property type="component" value="Unassembled WGS sequence"/>
</dbReference>
<protein>
    <submittedName>
        <fullName evidence="2">Uncharacterized protein</fullName>
    </submittedName>
</protein>
<evidence type="ECO:0000313" key="3">
    <source>
        <dbReference type="Proteomes" id="UP000600588"/>
    </source>
</evidence>
<accession>A0A8J6Q6F2</accession>
<evidence type="ECO:0000256" key="1">
    <source>
        <dbReference type="SAM" id="SignalP"/>
    </source>
</evidence>